<dbReference type="NCBIfam" id="TIGR03168">
    <property type="entry name" value="1-PFK"/>
    <property type="match status" value="1"/>
</dbReference>
<dbReference type="PANTHER" id="PTHR46566">
    <property type="entry name" value="1-PHOSPHOFRUCTOKINASE-RELATED"/>
    <property type="match status" value="1"/>
</dbReference>
<dbReference type="InterPro" id="IPR017583">
    <property type="entry name" value="Tagatose/fructose_Pkinase"/>
</dbReference>
<evidence type="ECO:0000313" key="9">
    <source>
        <dbReference type="Proteomes" id="UP001220064"/>
    </source>
</evidence>
<dbReference type="InterPro" id="IPR011611">
    <property type="entry name" value="PfkB_dom"/>
</dbReference>
<dbReference type="EMBL" id="CP063189">
    <property type="protein sequence ID" value="WCZ32685.1"/>
    <property type="molecule type" value="Genomic_DNA"/>
</dbReference>
<comment type="similarity">
    <text evidence="1">Belongs to the carbohydrate kinase PfkB family.</text>
</comment>
<keyword evidence="5" id="KW-0067">ATP-binding</keyword>
<dbReference type="GO" id="GO:0009024">
    <property type="term" value="F:tagatose-6-phosphate kinase activity"/>
    <property type="evidence" value="ECO:0007669"/>
    <property type="project" value="UniProtKB-EC"/>
</dbReference>
<name>A0ABY7U9D9_9CORY</name>
<dbReference type="PIRSF" id="PIRSF000535">
    <property type="entry name" value="1PFK/6PFK/LacC"/>
    <property type="match status" value="1"/>
</dbReference>
<dbReference type="PROSITE" id="PS00584">
    <property type="entry name" value="PFKB_KINASES_2"/>
    <property type="match status" value="1"/>
</dbReference>
<evidence type="ECO:0000256" key="2">
    <source>
        <dbReference type="ARBA" id="ARBA00022679"/>
    </source>
</evidence>
<proteinExistence type="inferred from homology"/>
<keyword evidence="2 6" id="KW-0808">Transferase</keyword>
<dbReference type="Pfam" id="PF00294">
    <property type="entry name" value="PfkB"/>
    <property type="match status" value="1"/>
</dbReference>
<accession>A0ABY7U9D9</accession>
<dbReference type="Proteomes" id="UP001220064">
    <property type="component" value="Chromosome"/>
</dbReference>
<keyword evidence="4 8" id="KW-0418">Kinase</keyword>
<dbReference type="PANTHER" id="PTHR46566:SF5">
    <property type="entry name" value="1-PHOSPHOFRUCTOKINASE"/>
    <property type="match status" value="1"/>
</dbReference>
<sequence length="333" mass="33832">MPGLILTLTPNPSIDATIALNERLLHGAVNRAAHVTQVAGGKGLNVSLAAQLAEHPTAAIVPARDDDPFIRLASRTGIACHRVPITPLCRVNTTVNEPGGKTTKLNGPGPALSAEEKQAIEDELAQRAPAADWIVLGGSLPGGVPVDWYCRLVQVARAANPTAQIAVDTSEDPLCEIVRDLPASAPDLVKPNAHELAQIPSEFRTGSSANATGDELEAQAAQGDCSGIISAARVLTARGVGRLLVTLGSAGAVLVTDDAAWSATPPPIDKVASTVGAGDVTLAGFILAESAGASPAEALRQAVAYGSAAVTLPGSELPAPGDVDIAGTQVREL</sequence>
<evidence type="ECO:0000256" key="1">
    <source>
        <dbReference type="ARBA" id="ARBA00010688"/>
    </source>
</evidence>
<keyword evidence="9" id="KW-1185">Reference proteome</keyword>
<gene>
    <name evidence="8" type="primary">lacC</name>
    <name evidence="8" type="ORF">CMASS_06255</name>
</gene>
<evidence type="ECO:0000256" key="4">
    <source>
        <dbReference type="ARBA" id="ARBA00022777"/>
    </source>
</evidence>
<dbReference type="RefSeq" id="WP_022862159.1">
    <property type="nucleotide sequence ID" value="NZ_ATVG01000001.1"/>
</dbReference>
<evidence type="ECO:0000256" key="5">
    <source>
        <dbReference type="ARBA" id="ARBA00022840"/>
    </source>
</evidence>
<reference evidence="8 9" key="1">
    <citation type="submission" date="2020-10" db="EMBL/GenBank/DDBJ databases">
        <title>Complete genome sequence of Corynebacterium massiliense DSM 45435, type strain of Corynebacterium massiliense.</title>
        <authorList>
            <person name="Busche T."/>
            <person name="Kalinowski J."/>
            <person name="Ruckert C."/>
        </authorList>
    </citation>
    <scope>NUCLEOTIDE SEQUENCE [LARGE SCALE GENOMIC DNA]</scope>
    <source>
        <strain evidence="8 9">DSM 45435</strain>
    </source>
</reference>
<dbReference type="SUPFAM" id="SSF53613">
    <property type="entry name" value="Ribokinase-like"/>
    <property type="match status" value="1"/>
</dbReference>
<evidence type="ECO:0000256" key="6">
    <source>
        <dbReference type="PIRNR" id="PIRNR000535"/>
    </source>
</evidence>
<dbReference type="InterPro" id="IPR029056">
    <property type="entry name" value="Ribokinase-like"/>
</dbReference>
<evidence type="ECO:0000313" key="8">
    <source>
        <dbReference type="EMBL" id="WCZ32685.1"/>
    </source>
</evidence>
<dbReference type="EC" id="2.7.1.144" evidence="8"/>
<dbReference type="InterPro" id="IPR002173">
    <property type="entry name" value="Carboh/pur_kinase_PfkB_CS"/>
</dbReference>
<dbReference type="Gene3D" id="3.40.1190.20">
    <property type="match status" value="1"/>
</dbReference>
<dbReference type="CDD" id="cd01164">
    <property type="entry name" value="FruK_PfkB_like"/>
    <property type="match status" value="1"/>
</dbReference>
<feature type="domain" description="Carbohydrate kinase PfkB" evidence="7">
    <location>
        <begin position="12"/>
        <end position="319"/>
    </location>
</feature>
<organism evidence="8 9">
    <name type="scientific">Corynebacterium massiliense DSM 45435</name>
    <dbReference type="NCBI Taxonomy" id="1121364"/>
    <lineage>
        <taxon>Bacteria</taxon>
        <taxon>Bacillati</taxon>
        <taxon>Actinomycetota</taxon>
        <taxon>Actinomycetes</taxon>
        <taxon>Mycobacteriales</taxon>
        <taxon>Corynebacteriaceae</taxon>
        <taxon>Corynebacterium</taxon>
    </lineage>
</organism>
<evidence type="ECO:0000256" key="3">
    <source>
        <dbReference type="ARBA" id="ARBA00022741"/>
    </source>
</evidence>
<protein>
    <submittedName>
        <fullName evidence="8">Tagatose-6-phosphate kinase</fullName>
        <ecNumber evidence="8">2.7.1.144</ecNumber>
    </submittedName>
</protein>
<keyword evidence="3" id="KW-0547">Nucleotide-binding</keyword>
<evidence type="ECO:0000259" key="7">
    <source>
        <dbReference type="Pfam" id="PF00294"/>
    </source>
</evidence>